<feature type="compositionally biased region" description="Basic and acidic residues" evidence="4">
    <location>
        <begin position="5591"/>
        <end position="5615"/>
    </location>
</feature>
<feature type="region of interest" description="Disordered" evidence="4">
    <location>
        <begin position="1636"/>
        <end position="1722"/>
    </location>
</feature>
<feature type="compositionally biased region" description="Basic and acidic residues" evidence="4">
    <location>
        <begin position="5094"/>
        <end position="5120"/>
    </location>
</feature>
<feature type="compositionally biased region" description="Basic and acidic residues" evidence="4">
    <location>
        <begin position="890"/>
        <end position="906"/>
    </location>
</feature>
<feature type="region of interest" description="Disordered" evidence="4">
    <location>
        <begin position="5860"/>
        <end position="5895"/>
    </location>
</feature>
<feature type="compositionally biased region" description="Basic and acidic residues" evidence="4">
    <location>
        <begin position="2744"/>
        <end position="2767"/>
    </location>
</feature>
<feature type="region of interest" description="Disordered" evidence="4">
    <location>
        <begin position="4383"/>
        <end position="4482"/>
    </location>
</feature>
<feature type="compositionally biased region" description="Low complexity" evidence="4">
    <location>
        <begin position="3620"/>
        <end position="3631"/>
    </location>
</feature>
<feature type="compositionally biased region" description="Basic and acidic residues" evidence="4">
    <location>
        <begin position="4943"/>
        <end position="4953"/>
    </location>
</feature>
<feature type="region of interest" description="Disordered" evidence="4">
    <location>
        <begin position="3330"/>
        <end position="3386"/>
    </location>
</feature>
<accession>A0A2A9MBG9</accession>
<feature type="compositionally biased region" description="Basic and acidic residues" evidence="4">
    <location>
        <begin position="3194"/>
        <end position="3209"/>
    </location>
</feature>
<dbReference type="PANTHER" id="PTHR44167:SF30">
    <property type="entry name" value="PHOSPHORYLASE KINASE"/>
    <property type="match status" value="1"/>
</dbReference>
<feature type="region of interest" description="Disordered" evidence="4">
    <location>
        <begin position="4540"/>
        <end position="4616"/>
    </location>
</feature>
<dbReference type="Gene3D" id="1.10.510.10">
    <property type="entry name" value="Transferase(Phosphotransferase) domain 1"/>
    <property type="match status" value="2"/>
</dbReference>
<evidence type="ECO:0000256" key="4">
    <source>
        <dbReference type="SAM" id="MobiDB-lite"/>
    </source>
</evidence>
<feature type="compositionally biased region" description="Basic and acidic residues" evidence="4">
    <location>
        <begin position="2791"/>
        <end position="2804"/>
    </location>
</feature>
<dbReference type="GO" id="GO:0044773">
    <property type="term" value="P:mitotic DNA damage checkpoint signaling"/>
    <property type="evidence" value="ECO:0007669"/>
    <property type="project" value="TreeGrafter"/>
</dbReference>
<feature type="compositionally biased region" description="Low complexity" evidence="4">
    <location>
        <begin position="2960"/>
        <end position="2975"/>
    </location>
</feature>
<feature type="compositionally biased region" description="Basic and acidic residues" evidence="4">
    <location>
        <begin position="1119"/>
        <end position="1134"/>
    </location>
</feature>
<gene>
    <name evidence="6" type="ORF">BESB_082220</name>
</gene>
<feature type="compositionally biased region" description="Low complexity" evidence="4">
    <location>
        <begin position="726"/>
        <end position="738"/>
    </location>
</feature>
<feature type="compositionally biased region" description="Low complexity" evidence="4">
    <location>
        <begin position="64"/>
        <end position="82"/>
    </location>
</feature>
<feature type="region of interest" description="Disordered" evidence="4">
    <location>
        <begin position="1428"/>
        <end position="1451"/>
    </location>
</feature>
<feature type="compositionally biased region" description="Polar residues" evidence="4">
    <location>
        <begin position="4575"/>
        <end position="4587"/>
    </location>
</feature>
<feature type="region of interest" description="Disordered" evidence="4">
    <location>
        <begin position="726"/>
        <end position="754"/>
    </location>
</feature>
<feature type="compositionally biased region" description="Basic and acidic residues" evidence="4">
    <location>
        <begin position="3684"/>
        <end position="3706"/>
    </location>
</feature>
<feature type="compositionally biased region" description="Low complexity" evidence="4">
    <location>
        <begin position="4440"/>
        <end position="4460"/>
    </location>
</feature>
<feature type="region of interest" description="Disordered" evidence="4">
    <location>
        <begin position="4934"/>
        <end position="4955"/>
    </location>
</feature>
<feature type="region of interest" description="Disordered" evidence="4">
    <location>
        <begin position="4132"/>
        <end position="4179"/>
    </location>
</feature>
<feature type="compositionally biased region" description="Low complexity" evidence="4">
    <location>
        <begin position="2921"/>
        <end position="2932"/>
    </location>
</feature>
<feature type="compositionally biased region" description="Low complexity" evidence="4">
    <location>
        <begin position="2334"/>
        <end position="2346"/>
    </location>
</feature>
<feature type="region of interest" description="Disordered" evidence="4">
    <location>
        <begin position="5762"/>
        <end position="5799"/>
    </location>
</feature>
<feature type="compositionally biased region" description="Low complexity" evidence="4">
    <location>
        <begin position="2734"/>
        <end position="2743"/>
    </location>
</feature>
<feature type="compositionally biased region" description="Basic and acidic residues" evidence="4">
    <location>
        <begin position="4076"/>
        <end position="4085"/>
    </location>
</feature>
<dbReference type="SMART" id="SM00220">
    <property type="entry name" value="S_TKc"/>
    <property type="match status" value="1"/>
</dbReference>
<keyword evidence="1 3" id="KW-0547">Nucleotide-binding</keyword>
<feature type="compositionally biased region" description="Basic and acidic residues" evidence="4">
    <location>
        <begin position="3892"/>
        <end position="3904"/>
    </location>
</feature>
<feature type="region of interest" description="Disordered" evidence="4">
    <location>
        <begin position="2022"/>
        <end position="2052"/>
    </location>
</feature>
<protein>
    <recommendedName>
        <fullName evidence="5">Protein kinase domain-containing protein</fullName>
    </recommendedName>
</protein>
<feature type="region of interest" description="Disordered" evidence="4">
    <location>
        <begin position="5591"/>
        <end position="5622"/>
    </location>
</feature>
<feature type="domain" description="Protein kinase" evidence="5">
    <location>
        <begin position="4277"/>
        <end position="4923"/>
    </location>
</feature>
<dbReference type="PROSITE" id="PS50011">
    <property type="entry name" value="PROTEIN_KINASE_DOM"/>
    <property type="match status" value="1"/>
</dbReference>
<feature type="region of interest" description="Disordered" evidence="4">
    <location>
        <begin position="1561"/>
        <end position="1595"/>
    </location>
</feature>
<evidence type="ECO:0000256" key="1">
    <source>
        <dbReference type="ARBA" id="ARBA00022741"/>
    </source>
</evidence>
<feature type="region of interest" description="Disordered" evidence="4">
    <location>
        <begin position="2832"/>
        <end position="2932"/>
    </location>
</feature>
<feature type="compositionally biased region" description="Basic and acidic residues" evidence="4">
    <location>
        <begin position="1561"/>
        <end position="1578"/>
    </location>
</feature>
<dbReference type="GeneID" id="40313148"/>
<feature type="region of interest" description="Disordered" evidence="4">
    <location>
        <begin position="446"/>
        <end position="472"/>
    </location>
</feature>
<comment type="caution">
    <text evidence="6">The sequence shown here is derived from an EMBL/GenBank/DDBJ whole genome shotgun (WGS) entry which is preliminary data.</text>
</comment>
<feature type="region of interest" description="Disordered" evidence="4">
    <location>
        <begin position="4693"/>
        <end position="4768"/>
    </location>
</feature>
<dbReference type="PROSITE" id="PS00107">
    <property type="entry name" value="PROTEIN_KINASE_ATP"/>
    <property type="match status" value="1"/>
</dbReference>
<feature type="compositionally biased region" description="Basic and acidic residues" evidence="4">
    <location>
        <begin position="3951"/>
        <end position="3969"/>
    </location>
</feature>
<feature type="region of interest" description="Disordered" evidence="4">
    <location>
        <begin position="5058"/>
        <end position="5143"/>
    </location>
</feature>
<name>A0A2A9MBG9_BESBE</name>
<feature type="region of interest" description="Disordered" evidence="4">
    <location>
        <begin position="1485"/>
        <end position="1506"/>
    </location>
</feature>
<feature type="compositionally biased region" description="Low complexity" evidence="4">
    <location>
        <begin position="3550"/>
        <end position="3583"/>
    </location>
</feature>
<feature type="region of interest" description="Disordered" evidence="4">
    <location>
        <begin position="1"/>
        <end position="138"/>
    </location>
</feature>
<feature type="region of interest" description="Disordered" evidence="4">
    <location>
        <begin position="1203"/>
        <end position="1239"/>
    </location>
</feature>
<feature type="region of interest" description="Disordered" evidence="4">
    <location>
        <begin position="339"/>
        <end position="359"/>
    </location>
</feature>
<feature type="compositionally biased region" description="Basic and acidic residues" evidence="4">
    <location>
        <begin position="3825"/>
        <end position="3835"/>
    </location>
</feature>
<dbReference type="PANTHER" id="PTHR44167">
    <property type="entry name" value="OVARIAN-SPECIFIC SERINE/THREONINE-PROTEIN KINASE LOK-RELATED"/>
    <property type="match status" value="1"/>
</dbReference>
<dbReference type="PROSITE" id="PS00108">
    <property type="entry name" value="PROTEIN_KINASE_ST"/>
    <property type="match status" value="1"/>
</dbReference>
<feature type="compositionally biased region" description="Low complexity" evidence="4">
    <location>
        <begin position="1203"/>
        <end position="1216"/>
    </location>
</feature>
<dbReference type="KEGG" id="bbes:BESB_082220"/>
<feature type="compositionally biased region" description="Basic and acidic residues" evidence="4">
    <location>
        <begin position="2441"/>
        <end position="2454"/>
    </location>
</feature>
<feature type="compositionally biased region" description="Low complexity" evidence="4">
    <location>
        <begin position="2159"/>
        <end position="2277"/>
    </location>
</feature>
<sequence>MGAREAGACRRRDSPPSPRSSPLRGLPLAAIRLRPATPRTGLYPPPVGTRPALRAAGCLPDVASCSSPSASSSRLHVSSSPRRFPPPSAAPRRLSSPPCRTPHRPVSSSPSGAQQSPPRASPSLLSNGASPPSELPTASLCARCSASGEAGRSSREERRENVANGRFVVEADDCLYVYCLSDAEAGRLLAAHPSSEPLFLLYVAPSEEADLPNGSRREPPPARASFQGAKEEEAANGTSDTRDSCVGDGRGAREAQSRKTPPGERNAVNLLADETGHQEQAYERKGNTNSHTGDCAVSRYPVSERQLRQLRVRFRGPITGAVAPPFVISQVSLSPSSPVVSALASPSPREPSPATPASCLSASAHSALCESSLPPPASSASTSPCGSTSRSVSFCFAHESQESLGGGAACRAFLSSLAAFLFELELALAFLSASFFAPVRRRESRRQAPSRWSASDASAPRSTPPTSASSSAARAASAAPGCASSAPCCAPSSARRGSESGSFQSCRGSEERGAGSQAEFLSRELFPALLQWVGGQLAAECATHALALETKQAETDTPEGEAPRDRDAHGDLRLLEEEEGEGRRGGDVQLGEENFSSPHVLSVLLLTLAIERNPRRLSTVFWNSWLDRLRISPSHWQATAVLPLLLTSSEPFLQSLLETQGSLFSLLGAELASVHAAVRRELLPSPRAQSVFSSSAQSTAVACAAAALRCLSHSPSSRRCAAAASASPSVPPCASAESAGRRPRAAWQPRQDGSCAEERLRSGLHGVEEVASRGLFRLLATQRAVVAAMDILCAFLLHRHVSRLEAWSSAASAALQGSRVSAPVRANGLDWTSLRLLAAVKRDLPIPLGVEILHGAALYEWAGENEEARDVETLRAEHGTRKKHSGAGEGRGEAETQRNRDVEPDSRLPGMSLQRGPRGATGDFGPLPSSTTALRQGILPLARLLRRLVKREPHREVEQPESGGAAVEDERILPALAEACTPQAACQITCALFVFADKSSHSPLAPPLPHQASPRVAPVPEEEPQDETRRRGDAHRSWFALVSPHRVAATREEACGRQRGSCACVCACFSGGARDAYVTRSEAELRACVWSWMDLYSRLHALFARQFVIGFKRQTLRRLARERGETQRRSRSAEGGEGPQDSAGWQDGGGDTSGRGPETEEDEGRARKTPATADAKREDAFLLSVSALLRRHLTALDDDAGCLSSLSSPSQELPRSSSRRGSLKKASPPPTPAASGPRAASVALFSGSEAALCRRQSGHSLRAACHAGARDENDAAVSVVSRLSSISQLLSLSSEYLRRCGASPGLAASTVNLCCSSFVKISNLLLRGSVWDSSRRASRSEPSAAAVSSSVGSAELPSFCWGGAQAGASRDQLARLSASCQLVSSFFALLSSLLRSLSSSPRHLLLACALLRFLDLAPACCAGSATSVSSEEEGTKQATPDAASKREKAGEREAPKAVAFASLITLLLQNSLPFEDPRCRFSGSSHWTDGPASTPESSKIVSSSLSLASPPAPSSSGLPAACPHWFEVFRRSLSRAQLAAVAFVGALATLLARAAFAEQRRVRGSDSAEKKRTKRTESALKTPPHPPEEESSIRGLSSAPYPLVWHARAASSSVAAPSAAPAASGFFGDRTARDSLREASRETDDGPAHAAEARTCAAGRAATEETQGESEAWKRQPGRAGPSPSVLQERGQLGRAGGGGADEAEGDAEEGDCQGDDGNEDEERDFWQLPTAAAALRGEKTPVFWDIHIEAQIAYFNSAVAPALLAWLHFFFEPPSGVFHLILPALHSALFASFARLRARGAASEHTHDELGRADASAPSRCRENDAARVFPRPPRVGDASCAVSPSSSPSPSCGVSSCSPSRVCASSVEGQVLRESAGALSAGFDREEEATQERVTRLIVQVCDAGRTFLALPPSRAFCSAGEALVAFVDLHYLLFLLAYCSPGQRTAREEEARKTTPTLVSRVCELHLRALVLIAAKRPAAAMRRFQLFRVLDFLAVHLLSPSLDGSPCVSGVARTGDRSSARLLSSARRRDRRDSRRRETRRGAHRPKLLDAWPLHRELEARMPRLRAGEATEDDARQRTQQPGKAQAARAAGGSQDGGEAEEMRAAERREGEGGGGARRLSPNRRPPVAFPSERGGADAAGQSPRISASREAPRSRSLSGDSAFSGSFSSSPSSLSSRCSSSSFSSSFSSLSSSLSPLSSSHQRSPLSKSFSSAFSSSGCSCPASPSNRHPASLSSSSSGPLTTSSPSSGASPSPFSSPSHAEQRSSSLSLSPPLCPGDPDQSAGAPFRDEGLVASARLPPAFSTSKAPTWRVAPLSSPSRLEPQPPAAPAAAVSPAVGSPATWVLPAPVPSPGGDGGTCEWARSTDVVNGDRGGAGGSSSFPPLKINAAGEPVAQSAEAGRSNEDASGEGAQRHRRRVSLRRGGDGDSGRRRRRGDARAARLEARREGTEPAETLTETGSREPKRRGRERRAEERRERRSHRRQSRSSAQERSPEAKLCTPRQTRERHRRCLSRSSARSDDHRPAEAFPAGRLRRPFIPPLRLDALPPPASYRDLQQPPSEAGAVSYGPTPRPPTGKAVSSQRLVDHALSTRHGGFAGARRSGGENDAQAAGRALRSGDAAEAPAERPPAAAGERQAAKELGAATPPRGRDGDERCASETKADHDAGDGGIENEEGDEDGERTGHRESGREGEAEAVKGAGACAADQAAKGVAVEAAACREATSVTPVGAAGAGAPRKAAQESKDAARMREGPCGESGRDEGTAGNPRRKPQDANAEPTQAGGQAEKARNGEERRRSDVLEVAASDGKSLSVSTASSAFGITSSAPAAALFSPPSSATSPAAPHLSAASSSCGARSPPRVSLSSRTSSSSSPAPASPWPEPVGLRASVSSRRKSAGGREGSARRGAKRLVPRLIPATSLRASSSTSAVHEYRTVLSAALPAQAAGESISKSRAESLPGSASSASSPPSPVLVSSFSAFVSRTWSARERDSKATARAASSEAAPDSGAPLQGDEMEPVKSQKWSFMKRPTSPSPLSPCSAPAAAGPRQPLFAASPAAAGALSPPASASASLPQLHSRSSCSASLSPFSTAPGSSSFSLSSLFHAGSGAPRGKEAQGSPPPAQRRQVSGLLSLLRGDAGVSAREADGRGGSAAAQGARESQSEKGQDIAWRWTPGGYPMHRRYSWETAEDTPEKGGAEGGSAERARGQAGPRGGAPVAFEAQEREEFDGRGGARERDEDAAKDPHREPRTRSSGARSSELACARWNGTPETPRGAVSSPSSEPKRPAPLSSFLPGKASRARHPAAGAVLALPLHGSRPCLVFANDDSGAEGSRLSSTASETAAPPRARWRHSPRLSAAGGARAAARDGSSAASRAKRRTSPQRQAWLQLPSRQRTVKAVDGKEELRSPFGDSARDLAAAIPPRCWSASARHAWGRLSSSVDAAALAGGSRPLWRFSSPQAARQRLPASWTSGAASAAVPFPPSAGGAPGGLLAQSSRFFSLQPQSLQKLCLLAALVTPRLQQQTLKPDAAPDDCAAPPLRQPSLPETAAASPSGLSAGSSSFSPSSAVLSAPSSSSSTSPSHRETSKWVALGENASRPLPASAGADAGRAADGEGRGLAATAAASPPALMQRAEKEGEARSSSQSASWVRPAAATAAAERPLSEEEVAHTARKGSGGGGEARTRETGEGERGEDGRKEEDKGGGEIAVAAVGDGERKSADSPSEKLPLASGTSGTDATRRDLSPFSSHAEHGPRVLLTRQASPRVADGGGEPLPHAENFESDPGHSGVANCTQGKGALEGNSAAGDAPKRGGTEPAEGETDAGERCDPREAEGASGERTCFARVEGGETERGNLSSARGERETPAGVLWPLGEKARSGGDSESPTGDAEAAREADSEEAKPRLPSVSRVPPLHFPFGISPAVSAVAARVAPGLLVAWNKARRVFSVDGEERGREEPLHADAEKEEGTSWEARDEEAERWRGKRGLLSSELDGGEGLEALVSPPSSLAQHPLFSLSERSLPYLLSPAFSSRRKDGLQSSRRLRQPSRARGRDEAEARALEAAPREALRGAGGSDSREESDQRGDAACLRVAAAESRGETGASAREGRRSERDWRGNNWRDEGWATDVFRSTLAPSWPPSPSSVQSPEGALSQGRHRGERRPGLERRERRREKRTAQDVAQLGEKFECTYTPGGGTKSSRWWRGVYASSERGSGEDERELLRREADERLEEEDEETRIETRDFLRCLLCTTSRHLGLAGCRLLKLVAAEFFPQILGTRETKLGTGTYGSVWQCTTAFREVPFVAVKQVSAPMDEKSHLIFSSIFHEVVCLDTFRLASPLVAELFDFGLSAHDGLLTYAIQMKLYGSTLGSWRRSIRDACDAQASSPRLPGLEGRSDARQSPHDAPAEKDTSFCDRLGELHEDSDEEHARRRRADEADCAARSSAREAQSASERAAGRESFFVSAPDGMPARGDEGDEDEESLEFQRALLPLLLGIFRQIACAVAKLHAKGITHCDLKCDNVLVDFTTLLPVPGQATAVETAERSRKHGARGAAGSEGAAEGRGADREHACGVSVSAQGCESGTVSGRSLAGGEAEAEEGPAKERRSRSPPRLSAVETERRLRRFCELQAGEAPVRLVPVQLPDGPLLMPQVAVADFGEACLLSRSAELNARSRGTEVNKSPELLHVSVVVETDETDYESGSETALVEGGGERAAAGEEEEEGRDRDSSGAATAGNSEETRLPGTGASVAERGRRGPVAPSSPSSHRAGVVVGSTLCAFASSRPLRRFVARLRHAGSPSLSSAAVSAPASPSASPAGPLAVELASPVLCAASSEGLYSPRMAADVWALGCVFYELVTSHCLFLSNPCFYLRLSGRLPLLDDVARDSLDKINPLLAPFLLLLLQRSPRKRPAAAQVVALVDSLLCAVLREGRARTHARKPRSRGGGEGEAEKMRAAATALEAEAPAREGAEIRAAEGCEREEEKRGVAAEVQLNRGRQKLQLGKTTLGEKEDACSAGGAASGKVEDRTRGLRLENLQPFYLSVMPASPSSGAALLGAALDTESDGESNDGGGRRRVAAENHMAEKLTASRRARIKRETDAELCRGARSSDSEGNKPVRQREGVPSPSPFEENQEEDEEEEEDWFNSTVLGFSVLPPSRDLFSTSIYASAARGDTLRVLRDVEIWAIPRVSACVEVSAASLPPYKPPSLAQPLPAPFSSSLCGSNVSESRRPRPRASDDWRHQVGCASCLVASFSYIVDCRMPVGVSPRETVHRSSPSSSPGQARESPLLSYRPKTGNEGGGGRWASPRLLPRPLPAELFASKRVLSFSAFSLALAAAESRLGGGGERDLPSRNGRSSGRRTAWDLQSPSLRLPASARSETQIYALKDAAGRRASCLVSAAPETATELVESRRAPAARRGRPWKAEAFSCFLPVLFDFLREAAAAGARVLFLDDEAAGAGEDGGLGGESEEKLAKEQKENVDGNERISVACAIALVIEGFALDPFRAASLLSAQCISTPLTAGVRDVLSSLFRERTAASRKQAPLARPGATLPACFSIREGRSPRMQLLEGAAPPPVEAAPWCVLARIGEGRGNENAGKGHSEPADREQGRVNEAEKGGTPSSASWRCGGCPLAGSCSVYTLHVRRVYRLPSLRGLSWRLVFVPLPRPRRAGEADAEKDDREGDLAGGLLSLLQALAGGSRGRAGGGDNGLRDGTQGPLANAEEVRLSQLLPRDTLAASNASPAARSSTFSSCVCAHREGRARRGKLGGDSRERPRRQTGARREEEGPFGAETLPPDSSVLNDKAQRIRSCPRCLCAAIADREEAEASVTWRYFRCRICHLLSFAVGLPSASAAVSAPSDKAGAAARPQESSVRQAVEDAREGEGASACDRSAPDTANASPSAFSAVVAFPVFLSNWRESVPEAELAESPARAVEDARGRRGGGESPEEAARPFSAQARLTARPGREGSGRKGPGAVMIHEDAEGSRHSDAQQNDEKIAEARRQKAEAEGLWLTQDEETAEKSGSEREDEGDSDWSDGKDTAVARRPVLAELGLSDCLFYRDRE</sequence>
<feature type="compositionally biased region" description="Low complexity" evidence="4">
    <location>
        <begin position="2832"/>
        <end position="2878"/>
    </location>
</feature>
<feature type="compositionally biased region" description="Basic and acidic residues" evidence="4">
    <location>
        <begin position="4394"/>
        <end position="4436"/>
    </location>
</feature>
<dbReference type="InterPro" id="IPR017441">
    <property type="entry name" value="Protein_kinase_ATP_BS"/>
</dbReference>
<feature type="region of interest" description="Disordered" evidence="4">
    <location>
        <begin position="876"/>
        <end position="932"/>
    </location>
</feature>
<dbReference type="Proteomes" id="UP000224006">
    <property type="component" value="Chromosome VIII"/>
</dbReference>
<feature type="compositionally biased region" description="Basic and acidic residues" evidence="4">
    <location>
        <begin position="2653"/>
        <end position="2672"/>
    </location>
</feature>
<feature type="compositionally biased region" description="Low complexity" evidence="4">
    <location>
        <begin position="1648"/>
        <end position="1665"/>
    </location>
</feature>
<feature type="compositionally biased region" description="Basic and acidic residues" evidence="4">
    <location>
        <begin position="2105"/>
        <end position="2116"/>
    </location>
</feature>
<feature type="compositionally biased region" description="Low complexity" evidence="4">
    <location>
        <begin position="3357"/>
        <end position="3376"/>
    </location>
</feature>
<dbReference type="EMBL" id="NWUJ01000009">
    <property type="protein sequence ID" value="PFH33023.1"/>
    <property type="molecule type" value="Genomic_DNA"/>
</dbReference>
<keyword evidence="7" id="KW-1185">Reference proteome</keyword>
<feature type="compositionally biased region" description="Basic and acidic residues" evidence="4">
    <location>
        <begin position="561"/>
        <end position="586"/>
    </location>
</feature>
<feature type="region of interest" description="Disordered" evidence="4">
    <location>
        <begin position="2069"/>
        <end position="2702"/>
    </location>
</feature>
<proteinExistence type="predicted"/>
<feature type="region of interest" description="Disordered" evidence="4">
    <location>
        <begin position="1119"/>
        <end position="1174"/>
    </location>
</feature>
<dbReference type="GO" id="GO:0005634">
    <property type="term" value="C:nucleus"/>
    <property type="evidence" value="ECO:0007669"/>
    <property type="project" value="TreeGrafter"/>
</dbReference>
<feature type="region of interest" description="Disordered" evidence="4">
    <location>
        <begin position="1004"/>
        <end position="1034"/>
    </location>
</feature>
<feature type="compositionally biased region" description="Low complexity" evidence="4">
    <location>
        <begin position="107"/>
        <end position="126"/>
    </location>
</feature>
<feature type="compositionally biased region" description="Low complexity" evidence="4">
    <location>
        <begin position="2625"/>
        <end position="2640"/>
    </location>
</feature>
<dbReference type="SUPFAM" id="SSF56112">
    <property type="entry name" value="Protein kinase-like (PK-like)"/>
    <property type="match status" value="2"/>
</dbReference>
<feature type="compositionally biased region" description="Acidic residues" evidence="4">
    <location>
        <begin position="1702"/>
        <end position="1722"/>
    </location>
</feature>
<feature type="region of interest" description="Disordered" evidence="4">
    <location>
        <begin position="5266"/>
        <end position="5306"/>
    </location>
</feature>
<feature type="compositionally biased region" description="Acidic residues" evidence="4">
    <location>
        <begin position="2676"/>
        <end position="2685"/>
    </location>
</feature>
<feature type="compositionally biased region" description="Basic and acidic residues" evidence="4">
    <location>
        <begin position="2069"/>
        <end position="2081"/>
    </location>
</feature>
<feature type="compositionally biased region" description="Basic and acidic residues" evidence="4">
    <location>
        <begin position="3740"/>
        <end position="3756"/>
    </location>
</feature>
<evidence type="ECO:0000313" key="7">
    <source>
        <dbReference type="Proteomes" id="UP000224006"/>
    </source>
</evidence>
<feature type="compositionally biased region" description="Basic and acidic residues" evidence="4">
    <location>
        <begin position="2686"/>
        <end position="2701"/>
    </location>
</feature>
<evidence type="ECO:0000259" key="5">
    <source>
        <dbReference type="PROSITE" id="PS50011"/>
    </source>
</evidence>
<feature type="compositionally biased region" description="Basic and acidic residues" evidence="4">
    <location>
        <begin position="3716"/>
        <end position="3726"/>
    </location>
</feature>
<feature type="compositionally biased region" description="Acidic residues" evidence="4">
    <location>
        <begin position="5130"/>
        <end position="5142"/>
    </location>
</feature>
<dbReference type="InterPro" id="IPR008271">
    <property type="entry name" value="Ser/Thr_kinase_AS"/>
</dbReference>
<feature type="region of interest" description="Disordered" evidence="4">
    <location>
        <begin position="3951"/>
        <end position="3979"/>
    </location>
</feature>
<feature type="compositionally biased region" description="Basic and acidic residues" evidence="4">
    <location>
        <begin position="4051"/>
        <end position="4069"/>
    </location>
</feature>
<evidence type="ECO:0000256" key="2">
    <source>
        <dbReference type="ARBA" id="ARBA00022840"/>
    </source>
</evidence>
<feature type="region of interest" description="Disordered" evidence="4">
    <location>
        <begin position="551"/>
        <end position="591"/>
    </location>
</feature>
<evidence type="ECO:0000256" key="3">
    <source>
        <dbReference type="PROSITE-ProRule" id="PRU10141"/>
    </source>
</evidence>
<feature type="compositionally biased region" description="Low complexity" evidence="4">
    <location>
        <begin position="2998"/>
        <end position="3010"/>
    </location>
</feature>
<feature type="region of interest" description="Disordered" evidence="4">
    <location>
        <begin position="4036"/>
        <end position="4118"/>
    </location>
</feature>
<feature type="region of interest" description="Disordered" evidence="4">
    <location>
        <begin position="2729"/>
        <end position="2819"/>
    </location>
</feature>
<feature type="compositionally biased region" description="Basic and acidic residues" evidence="4">
    <location>
        <begin position="3224"/>
        <end position="3253"/>
    </location>
</feature>
<dbReference type="VEuPathDB" id="ToxoDB:BESB_082220"/>
<dbReference type="OrthoDB" id="440949at2759"/>
<dbReference type="GO" id="GO:0004674">
    <property type="term" value="F:protein serine/threonine kinase activity"/>
    <property type="evidence" value="ECO:0007669"/>
    <property type="project" value="TreeGrafter"/>
</dbReference>
<feature type="region of interest" description="Disordered" evidence="4">
    <location>
        <begin position="209"/>
        <end position="267"/>
    </location>
</feature>
<feature type="region of interest" description="Disordered" evidence="4">
    <location>
        <begin position="3527"/>
        <end position="3913"/>
    </location>
</feature>
<feature type="region of interest" description="Disordered" evidence="4">
    <location>
        <begin position="5922"/>
        <end position="6044"/>
    </location>
</feature>
<dbReference type="STRING" id="94643.A0A2A9MBG9"/>
<feature type="compositionally biased region" description="Basic and acidic residues" evidence="4">
    <location>
        <begin position="1636"/>
        <end position="1647"/>
    </location>
</feature>
<dbReference type="InterPro" id="IPR011009">
    <property type="entry name" value="Kinase-like_dom_sf"/>
</dbReference>
<feature type="region of interest" description="Disordered" evidence="4">
    <location>
        <begin position="2946"/>
        <end position="2975"/>
    </location>
</feature>
<feature type="region of interest" description="Disordered" evidence="4">
    <location>
        <begin position="2989"/>
        <end position="3305"/>
    </location>
</feature>
<feature type="compositionally biased region" description="Low complexity" evidence="4">
    <location>
        <begin position="447"/>
        <end position="472"/>
    </location>
</feature>
<feature type="binding site" evidence="3">
    <location>
        <position position="4307"/>
    </location>
    <ligand>
        <name>ATP</name>
        <dbReference type="ChEBI" id="CHEBI:30616"/>
    </ligand>
</feature>
<feature type="compositionally biased region" description="Basic and acidic residues" evidence="4">
    <location>
        <begin position="5977"/>
        <end position="6006"/>
    </location>
</feature>
<feature type="compositionally biased region" description="Basic and acidic residues" evidence="4">
    <location>
        <begin position="5931"/>
        <end position="5941"/>
    </location>
</feature>
<organism evidence="6 7">
    <name type="scientific">Besnoitia besnoiti</name>
    <name type="common">Apicomplexan protozoan</name>
    <dbReference type="NCBI Taxonomy" id="94643"/>
    <lineage>
        <taxon>Eukaryota</taxon>
        <taxon>Sar</taxon>
        <taxon>Alveolata</taxon>
        <taxon>Apicomplexa</taxon>
        <taxon>Conoidasida</taxon>
        <taxon>Coccidia</taxon>
        <taxon>Eucoccidiorida</taxon>
        <taxon>Eimeriorina</taxon>
        <taxon>Sarcocystidae</taxon>
        <taxon>Besnoitia</taxon>
    </lineage>
</organism>
<feature type="compositionally biased region" description="Basic and acidic residues" evidence="4">
    <location>
        <begin position="4106"/>
        <end position="4118"/>
    </location>
</feature>
<feature type="region of interest" description="Disordered" evidence="4">
    <location>
        <begin position="1805"/>
        <end position="1832"/>
    </location>
</feature>
<feature type="compositionally biased region" description="Basic and acidic residues" evidence="4">
    <location>
        <begin position="240"/>
        <end position="257"/>
    </location>
</feature>
<reference evidence="6 7" key="1">
    <citation type="submission" date="2017-09" db="EMBL/GenBank/DDBJ databases">
        <title>Genome sequencing of Besnoitia besnoiti strain Bb-Ger1.</title>
        <authorList>
            <person name="Schares G."/>
            <person name="Venepally P."/>
            <person name="Lorenzi H.A."/>
        </authorList>
    </citation>
    <scope>NUCLEOTIDE SEQUENCE [LARGE SCALE GENOMIC DNA]</scope>
    <source>
        <strain evidence="6 7">Bb-Ger1</strain>
    </source>
</reference>
<dbReference type="InterPro" id="IPR000719">
    <property type="entry name" value="Prot_kinase_dom"/>
</dbReference>
<dbReference type="RefSeq" id="XP_029217032.1">
    <property type="nucleotide sequence ID" value="XM_029366572.1"/>
</dbReference>
<dbReference type="GO" id="GO:0005524">
    <property type="term" value="F:ATP binding"/>
    <property type="evidence" value="ECO:0007669"/>
    <property type="project" value="UniProtKB-UniRule"/>
</dbReference>
<feature type="region of interest" description="Disordered" evidence="4">
    <location>
        <begin position="5340"/>
        <end position="5365"/>
    </location>
</feature>
<evidence type="ECO:0000313" key="6">
    <source>
        <dbReference type="EMBL" id="PFH33023.1"/>
    </source>
</evidence>
<feature type="compositionally biased region" description="Basic residues" evidence="4">
    <location>
        <begin position="2041"/>
        <end position="2050"/>
    </location>
</feature>
<keyword evidence="2 3" id="KW-0067">ATP-binding</keyword>
<feature type="compositionally biased region" description="Low complexity" evidence="4">
    <location>
        <begin position="3040"/>
        <end position="3111"/>
    </location>
</feature>